<protein>
    <submittedName>
        <fullName evidence="3">ABC-type transport auxiliary lipoprotein family protein</fullName>
    </submittedName>
</protein>
<dbReference type="PROSITE" id="PS51257">
    <property type="entry name" value="PROKAR_LIPOPROTEIN"/>
    <property type="match status" value="1"/>
</dbReference>
<gene>
    <name evidence="3" type="ORF">Q3O59_09975</name>
</gene>
<reference evidence="3 4" key="1">
    <citation type="submission" date="2023-08" db="EMBL/GenBank/DDBJ databases">
        <authorList>
            <person name="Joshi A."/>
            <person name="Thite S."/>
        </authorList>
    </citation>
    <scope>NUCLEOTIDE SEQUENCE [LARGE SCALE GENOMIC DNA]</scope>
    <source>
        <strain evidence="3 4">1E1</strain>
    </source>
</reference>
<feature type="domain" description="ABC-type transport auxiliary lipoprotein component" evidence="2">
    <location>
        <begin position="26"/>
        <end position="180"/>
    </location>
</feature>
<dbReference type="EMBL" id="JAUZVY010000003">
    <property type="protein sequence ID" value="MDP4529356.1"/>
    <property type="molecule type" value="Genomic_DNA"/>
</dbReference>
<evidence type="ECO:0000256" key="1">
    <source>
        <dbReference type="SAM" id="SignalP"/>
    </source>
</evidence>
<keyword evidence="3" id="KW-0449">Lipoprotein</keyword>
<dbReference type="InterPro" id="IPR005586">
    <property type="entry name" value="ABC_trans_aux"/>
</dbReference>
<feature type="signal peptide" evidence="1">
    <location>
        <begin position="1"/>
        <end position="19"/>
    </location>
</feature>
<organism evidence="3 4">
    <name type="scientific">Alkalimonas delamerensis</name>
    <dbReference type="NCBI Taxonomy" id="265981"/>
    <lineage>
        <taxon>Bacteria</taxon>
        <taxon>Pseudomonadati</taxon>
        <taxon>Pseudomonadota</taxon>
        <taxon>Gammaproteobacteria</taxon>
        <taxon>Alkalimonas</taxon>
    </lineage>
</organism>
<keyword evidence="4" id="KW-1185">Reference proteome</keyword>
<dbReference type="Proteomes" id="UP001236258">
    <property type="component" value="Unassembled WGS sequence"/>
</dbReference>
<accession>A0ABT9GQV2</accession>
<dbReference type="Gene3D" id="3.40.50.10610">
    <property type="entry name" value="ABC-type transport auxiliary lipoprotein component"/>
    <property type="match status" value="1"/>
</dbReference>
<evidence type="ECO:0000313" key="3">
    <source>
        <dbReference type="EMBL" id="MDP4529356.1"/>
    </source>
</evidence>
<dbReference type="RefSeq" id="WP_305945436.1">
    <property type="nucleotide sequence ID" value="NZ_JAUZVY010000003.1"/>
</dbReference>
<comment type="caution">
    <text evidence="3">The sequence shown here is derived from an EMBL/GenBank/DDBJ whole genome shotgun (WGS) entry which is preliminary data.</text>
</comment>
<evidence type="ECO:0000313" key="4">
    <source>
        <dbReference type="Proteomes" id="UP001236258"/>
    </source>
</evidence>
<dbReference type="SUPFAM" id="SSF159594">
    <property type="entry name" value="XCC0632-like"/>
    <property type="match status" value="1"/>
</dbReference>
<keyword evidence="1" id="KW-0732">Signal</keyword>
<feature type="chain" id="PRO_5046079999" evidence="1">
    <location>
        <begin position="20"/>
        <end position="190"/>
    </location>
</feature>
<evidence type="ECO:0000259" key="2">
    <source>
        <dbReference type="Pfam" id="PF03886"/>
    </source>
</evidence>
<proteinExistence type="predicted"/>
<dbReference type="Pfam" id="PF03886">
    <property type="entry name" value="ABC_trans_aux"/>
    <property type="match status" value="1"/>
</dbReference>
<sequence>MRVLLLSCFLLLIMACSQPGVQIRYYQLPYPEGIPAATAQFAPEQVLVLHGIQLAPFLKQRGIVYQNSATELTVARQHLWADDLASQLERQLRLQLAVSAPEWQLSPAPDKHGVQLQIRVDRLVGLPDGHALLSGDYRLSDGQRSQQHSFVIRRPLQDDGYPALVEAMAASWQQLNQQVAEQLKLWVKND</sequence>
<name>A0ABT9GQV2_9GAMM</name>